<dbReference type="Pfam" id="PF00580">
    <property type="entry name" value="UvrD-helicase"/>
    <property type="match status" value="1"/>
</dbReference>
<dbReference type="PANTHER" id="PTHR11070">
    <property type="entry name" value="UVRD / RECB / PCRA DNA HELICASE FAMILY MEMBER"/>
    <property type="match status" value="1"/>
</dbReference>
<proteinExistence type="predicted"/>
<keyword evidence="1" id="KW-0547">Nucleotide-binding</keyword>
<evidence type="ECO:0000313" key="6">
    <source>
        <dbReference type="EMBL" id="SVD17421.1"/>
    </source>
</evidence>
<dbReference type="InterPro" id="IPR014016">
    <property type="entry name" value="UvrD-like_ATP-bd"/>
</dbReference>
<name>A0A382T7Z1_9ZZZZ</name>
<feature type="domain" description="UvrD-like helicase ATP-binding" evidence="5">
    <location>
        <begin position="3"/>
        <end position="198"/>
    </location>
</feature>
<dbReference type="EMBL" id="UINC01134098">
    <property type="protein sequence ID" value="SVD17421.1"/>
    <property type="molecule type" value="Genomic_DNA"/>
</dbReference>
<dbReference type="GO" id="GO:0003678">
    <property type="term" value="F:DNA helicase activity"/>
    <property type="evidence" value="ECO:0007669"/>
    <property type="project" value="InterPro"/>
</dbReference>
<organism evidence="6">
    <name type="scientific">marine metagenome</name>
    <dbReference type="NCBI Taxonomy" id="408172"/>
    <lineage>
        <taxon>unclassified sequences</taxon>
        <taxon>metagenomes</taxon>
        <taxon>ecological metagenomes</taxon>
    </lineage>
</organism>
<dbReference type="GO" id="GO:0005524">
    <property type="term" value="F:ATP binding"/>
    <property type="evidence" value="ECO:0007669"/>
    <property type="project" value="UniProtKB-KW"/>
</dbReference>
<dbReference type="SUPFAM" id="SSF52540">
    <property type="entry name" value="P-loop containing nucleoside triphosphate hydrolases"/>
    <property type="match status" value="1"/>
</dbReference>
<dbReference type="GO" id="GO:0016787">
    <property type="term" value="F:hydrolase activity"/>
    <property type="evidence" value="ECO:0007669"/>
    <property type="project" value="UniProtKB-KW"/>
</dbReference>
<sequence>MKTQYNINQIKAIEHPVQPLLILAGAGTGKTTTIVGRMAYLIHKMNANPESILALTFTNDSADHLKQKLIDEIGVIGSRINACTFHSFAQTVIISYYNELGYTEPPLIMNKGDMYFLLRLHFNKIQTLRSTLFRRDPFKAIQSFQTVFDAFRQNLLDQSELISLQQRELNRIKQMMNQDEIESIYQLADMVDIYPLYQ</sequence>
<gene>
    <name evidence="6" type="ORF">METZ01_LOCUS370275</name>
</gene>
<protein>
    <recommendedName>
        <fullName evidence="5">UvrD-like helicase ATP-binding domain-containing protein</fullName>
    </recommendedName>
</protein>
<evidence type="ECO:0000256" key="2">
    <source>
        <dbReference type="ARBA" id="ARBA00022801"/>
    </source>
</evidence>
<evidence type="ECO:0000256" key="1">
    <source>
        <dbReference type="ARBA" id="ARBA00022741"/>
    </source>
</evidence>
<dbReference type="Gene3D" id="1.10.10.160">
    <property type="match status" value="1"/>
</dbReference>
<dbReference type="GO" id="GO:0003677">
    <property type="term" value="F:DNA binding"/>
    <property type="evidence" value="ECO:0007669"/>
    <property type="project" value="InterPro"/>
</dbReference>
<keyword evidence="4" id="KW-0067">ATP-binding</keyword>
<keyword evidence="2" id="KW-0378">Hydrolase</keyword>
<evidence type="ECO:0000259" key="5">
    <source>
        <dbReference type="PROSITE" id="PS51198"/>
    </source>
</evidence>
<evidence type="ECO:0000256" key="4">
    <source>
        <dbReference type="ARBA" id="ARBA00022840"/>
    </source>
</evidence>
<dbReference type="PROSITE" id="PS51198">
    <property type="entry name" value="UVRD_HELICASE_ATP_BIND"/>
    <property type="match status" value="1"/>
</dbReference>
<reference evidence="6" key="1">
    <citation type="submission" date="2018-05" db="EMBL/GenBank/DDBJ databases">
        <authorList>
            <person name="Lanie J.A."/>
            <person name="Ng W.-L."/>
            <person name="Kazmierczak K.M."/>
            <person name="Andrzejewski T.M."/>
            <person name="Davidsen T.M."/>
            <person name="Wayne K.J."/>
            <person name="Tettelin H."/>
            <person name="Glass J.I."/>
            <person name="Rusch D."/>
            <person name="Podicherti R."/>
            <person name="Tsui H.-C.T."/>
            <person name="Winkler M.E."/>
        </authorList>
    </citation>
    <scope>NUCLEOTIDE SEQUENCE</scope>
</reference>
<dbReference type="InterPro" id="IPR027417">
    <property type="entry name" value="P-loop_NTPase"/>
</dbReference>
<dbReference type="InterPro" id="IPR013986">
    <property type="entry name" value="DExx_box_DNA_helicase_dom_sf"/>
</dbReference>
<evidence type="ECO:0000256" key="3">
    <source>
        <dbReference type="ARBA" id="ARBA00022806"/>
    </source>
</evidence>
<feature type="non-terminal residue" evidence="6">
    <location>
        <position position="198"/>
    </location>
</feature>
<accession>A0A382T7Z1</accession>
<dbReference type="Gene3D" id="3.40.50.300">
    <property type="entry name" value="P-loop containing nucleotide triphosphate hydrolases"/>
    <property type="match status" value="1"/>
</dbReference>
<dbReference type="InterPro" id="IPR000212">
    <property type="entry name" value="DNA_helicase_UvrD/REP"/>
</dbReference>
<keyword evidence="3" id="KW-0347">Helicase</keyword>
<dbReference type="AlphaFoldDB" id="A0A382T7Z1"/>